<dbReference type="InterPro" id="IPR003400">
    <property type="entry name" value="ExbD"/>
</dbReference>
<evidence type="ECO:0000313" key="10">
    <source>
        <dbReference type="Proteomes" id="UP001611383"/>
    </source>
</evidence>
<accession>A0ABY9WKW2</accession>
<dbReference type="PANTHER" id="PTHR30558">
    <property type="entry name" value="EXBD MEMBRANE COMPONENT OF PMF-DRIVEN MACROMOLECULE IMPORT SYSTEM"/>
    <property type="match status" value="1"/>
</dbReference>
<keyword evidence="5 8" id="KW-1133">Transmembrane helix</keyword>
<evidence type="ECO:0000313" key="9">
    <source>
        <dbReference type="EMBL" id="WNG44476.1"/>
    </source>
</evidence>
<evidence type="ECO:0000256" key="5">
    <source>
        <dbReference type="ARBA" id="ARBA00022989"/>
    </source>
</evidence>
<dbReference type="Proteomes" id="UP001611383">
    <property type="component" value="Chromosome"/>
</dbReference>
<proteinExistence type="inferred from homology"/>
<evidence type="ECO:0000256" key="6">
    <source>
        <dbReference type="ARBA" id="ARBA00023136"/>
    </source>
</evidence>
<sequence length="142" mass="15027">MAGFSSNKPDAPITGINVTPLVDITLVLLIIFMVTAKIVVSRAMPMDLPRAATGGEVQQVFSVSLRADGTTYVDSQPAPRDEQVLQLARTALAAHPDLRAVVQAEGTVPHSRVMHALDILRQAGLSRIAFAVEPGPPVEVAP</sequence>
<evidence type="ECO:0000256" key="3">
    <source>
        <dbReference type="ARBA" id="ARBA00022475"/>
    </source>
</evidence>
<feature type="transmembrane region" description="Helical" evidence="8">
    <location>
        <begin position="20"/>
        <end position="40"/>
    </location>
</feature>
<keyword evidence="7" id="KW-0813">Transport</keyword>
<comment type="similarity">
    <text evidence="2 7">Belongs to the ExbD/TolR family.</text>
</comment>
<evidence type="ECO:0000256" key="1">
    <source>
        <dbReference type="ARBA" id="ARBA00004162"/>
    </source>
</evidence>
<evidence type="ECO:0000256" key="7">
    <source>
        <dbReference type="RuleBase" id="RU003879"/>
    </source>
</evidence>
<dbReference type="Pfam" id="PF02472">
    <property type="entry name" value="ExbD"/>
    <property type="match status" value="1"/>
</dbReference>
<dbReference type="RefSeq" id="WP_395817355.1">
    <property type="nucleotide sequence ID" value="NZ_CP043494.1"/>
</dbReference>
<organism evidence="9 10">
    <name type="scientific">Archangium minus</name>
    <dbReference type="NCBI Taxonomy" id="83450"/>
    <lineage>
        <taxon>Bacteria</taxon>
        <taxon>Pseudomonadati</taxon>
        <taxon>Myxococcota</taxon>
        <taxon>Myxococcia</taxon>
        <taxon>Myxococcales</taxon>
        <taxon>Cystobacterineae</taxon>
        <taxon>Archangiaceae</taxon>
        <taxon>Archangium</taxon>
    </lineage>
</organism>
<keyword evidence="6 8" id="KW-0472">Membrane</keyword>
<keyword evidence="7" id="KW-0653">Protein transport</keyword>
<reference evidence="9 10" key="1">
    <citation type="submission" date="2019-08" db="EMBL/GenBank/DDBJ databases">
        <title>Archangium and Cystobacter genomes.</title>
        <authorList>
            <person name="Chen I.-C.K."/>
            <person name="Wielgoss S."/>
        </authorList>
    </citation>
    <scope>NUCLEOTIDE SEQUENCE [LARGE SCALE GENOMIC DNA]</scope>
    <source>
        <strain evidence="9 10">Cbm 6</strain>
    </source>
</reference>
<gene>
    <name evidence="9" type="ORF">F0U60_10410</name>
</gene>
<protein>
    <submittedName>
        <fullName evidence="9">Biopolymer transporter ExbD</fullName>
    </submittedName>
</protein>
<evidence type="ECO:0000256" key="4">
    <source>
        <dbReference type="ARBA" id="ARBA00022692"/>
    </source>
</evidence>
<dbReference type="Gene3D" id="3.30.420.270">
    <property type="match status" value="1"/>
</dbReference>
<keyword evidence="3" id="KW-1003">Cell membrane</keyword>
<keyword evidence="4 7" id="KW-0812">Transmembrane</keyword>
<evidence type="ECO:0000256" key="8">
    <source>
        <dbReference type="SAM" id="Phobius"/>
    </source>
</evidence>
<name>A0ABY9WKW2_9BACT</name>
<comment type="subcellular location">
    <subcellularLocation>
        <location evidence="1">Cell membrane</location>
        <topology evidence="1">Single-pass membrane protein</topology>
    </subcellularLocation>
    <subcellularLocation>
        <location evidence="7">Cell membrane</location>
        <topology evidence="7">Single-pass type II membrane protein</topology>
    </subcellularLocation>
</comment>
<keyword evidence="10" id="KW-1185">Reference proteome</keyword>
<dbReference type="EMBL" id="CP043494">
    <property type="protein sequence ID" value="WNG44476.1"/>
    <property type="molecule type" value="Genomic_DNA"/>
</dbReference>
<evidence type="ECO:0000256" key="2">
    <source>
        <dbReference type="ARBA" id="ARBA00005811"/>
    </source>
</evidence>